<dbReference type="PANTHER" id="PTHR46580">
    <property type="entry name" value="SENSOR KINASE-RELATED"/>
    <property type="match status" value="1"/>
</dbReference>
<name>A0A660SH29_UNCT6</name>
<dbReference type="SUPFAM" id="SSF89372">
    <property type="entry name" value="Fucose-specific lectin"/>
    <property type="match status" value="1"/>
</dbReference>
<feature type="non-terminal residue" evidence="1">
    <location>
        <position position="549"/>
    </location>
</feature>
<dbReference type="EMBL" id="QNBD01000165">
    <property type="protein sequence ID" value="RKX69882.1"/>
    <property type="molecule type" value="Genomic_DNA"/>
</dbReference>
<evidence type="ECO:0000313" key="1">
    <source>
        <dbReference type="EMBL" id="RKX69882.1"/>
    </source>
</evidence>
<dbReference type="SUPFAM" id="SSF69318">
    <property type="entry name" value="Integrin alpha N-terminal domain"/>
    <property type="match status" value="1"/>
</dbReference>
<proteinExistence type="predicted"/>
<evidence type="ECO:0008006" key="3">
    <source>
        <dbReference type="Google" id="ProtNLM"/>
    </source>
</evidence>
<dbReference type="Proteomes" id="UP000271125">
    <property type="component" value="Unassembled WGS sequence"/>
</dbReference>
<comment type="caution">
    <text evidence="1">The sequence shown here is derived from an EMBL/GenBank/DDBJ whole genome shotgun (WGS) entry which is preliminary data.</text>
</comment>
<protein>
    <recommendedName>
        <fullName evidence="3">VCBS repeat-containing protein</fullName>
    </recommendedName>
</protein>
<evidence type="ECO:0000313" key="2">
    <source>
        <dbReference type="Proteomes" id="UP000271125"/>
    </source>
</evidence>
<organism evidence="1 2">
    <name type="scientific">candidate division TA06 bacterium</name>
    <dbReference type="NCBI Taxonomy" id="2250710"/>
    <lineage>
        <taxon>Bacteria</taxon>
        <taxon>Bacteria division TA06</taxon>
    </lineage>
</organism>
<dbReference type="Gene3D" id="2.40.128.190">
    <property type="match status" value="1"/>
</dbReference>
<dbReference type="AlphaFoldDB" id="A0A660SH29"/>
<sequence>MFRKIFIFQRVLFISLFFIFSFQSIFANLTHIWPESGLNENVVSVHTFGSGFSGTTIVKLIRTGSSDINGININVVSGSYLTCDFNLVGSDSGLYTLIVETDTLKSCFTVNTKVDTPYIWKKLDIDSGEDYMNGVTVSDGNNDGVLEIYGANADHHIYQFKWDGSSWNKIDIGSGEDYMNGVTVGDGNNDGELEIYGANRDHHIYQFKWDGSSWNKIDIGSGDGWMYRIIIGDGDNDGVLEIYGANYDHHIYQFKWDGSSWNKIDIGSGDGWMLGIAVGDGDNDGVLKVYGANMDRHIYQFKWDGSSWNKIDIGSGDGWMLGIAVSDGDNDGVLGVYSANMDHHIYQFKWDGSSWNKTDIGSGEDYMNGVTVGDGNNDGVLEVYGANRNHHIYQFKAIYTINITHIWPESGLNENIVSVHAFGLGFSSSLIVKLIRTGSSDINGINVNVVSGNYLICDFNLLGSDSGVYSLIIGTDTLKSCFMVNTKVDTPYIWQKSDIGSGESWMNGISVGDGNNDGELEIYGANRDHHIYQFKWDGSSWQKSDIGSG</sequence>
<accession>A0A660SH29</accession>
<gene>
    <name evidence="1" type="ORF">DRP43_03950</name>
</gene>
<dbReference type="InterPro" id="IPR028994">
    <property type="entry name" value="Integrin_alpha_N"/>
</dbReference>
<dbReference type="PANTHER" id="PTHR46580:SF4">
    <property type="entry name" value="ATP_GTP-BINDING PROTEIN"/>
    <property type="match status" value="1"/>
</dbReference>
<reference evidence="1 2" key="1">
    <citation type="submission" date="2018-06" db="EMBL/GenBank/DDBJ databases">
        <title>Extensive metabolic versatility and redundancy in microbially diverse, dynamic hydrothermal sediments.</title>
        <authorList>
            <person name="Dombrowski N."/>
            <person name="Teske A."/>
            <person name="Baker B.J."/>
        </authorList>
    </citation>
    <scope>NUCLEOTIDE SEQUENCE [LARGE SCALE GENOMIC DNA]</scope>
    <source>
        <strain evidence="1">B10_G13</strain>
    </source>
</reference>
<dbReference type="Gene3D" id="2.120.10.70">
    <property type="entry name" value="Fucose-specific lectin"/>
    <property type="match status" value="1"/>
</dbReference>